<feature type="region of interest" description="Disordered" evidence="1">
    <location>
        <begin position="218"/>
        <end position="243"/>
    </location>
</feature>
<accession>A0A2U1QF29</accession>
<organism evidence="2 3">
    <name type="scientific">Artemisia annua</name>
    <name type="common">Sweet wormwood</name>
    <dbReference type="NCBI Taxonomy" id="35608"/>
    <lineage>
        <taxon>Eukaryota</taxon>
        <taxon>Viridiplantae</taxon>
        <taxon>Streptophyta</taxon>
        <taxon>Embryophyta</taxon>
        <taxon>Tracheophyta</taxon>
        <taxon>Spermatophyta</taxon>
        <taxon>Magnoliopsida</taxon>
        <taxon>eudicotyledons</taxon>
        <taxon>Gunneridae</taxon>
        <taxon>Pentapetalae</taxon>
        <taxon>asterids</taxon>
        <taxon>campanulids</taxon>
        <taxon>Asterales</taxon>
        <taxon>Asteraceae</taxon>
        <taxon>Asteroideae</taxon>
        <taxon>Anthemideae</taxon>
        <taxon>Artemisiinae</taxon>
        <taxon>Artemisia</taxon>
    </lineage>
</organism>
<comment type="caution">
    <text evidence="2">The sequence shown here is derived from an EMBL/GenBank/DDBJ whole genome shotgun (WGS) entry which is preliminary data.</text>
</comment>
<dbReference type="AlphaFoldDB" id="A0A2U1QF29"/>
<dbReference type="OrthoDB" id="1928976at2759"/>
<dbReference type="Proteomes" id="UP000245207">
    <property type="component" value="Unassembled WGS sequence"/>
</dbReference>
<gene>
    <name evidence="2" type="ORF">CTI12_AA039020</name>
</gene>
<dbReference type="EMBL" id="PKPP01000171">
    <property type="protein sequence ID" value="PWA96573.1"/>
    <property type="molecule type" value="Genomic_DNA"/>
</dbReference>
<dbReference type="PANTHER" id="PTHR45786:SF74">
    <property type="entry name" value="ATP-DEPENDENT DNA HELICASE"/>
    <property type="match status" value="1"/>
</dbReference>
<dbReference type="PANTHER" id="PTHR45786">
    <property type="entry name" value="DNA BINDING PROTEIN-LIKE"/>
    <property type="match status" value="1"/>
</dbReference>
<reference evidence="2 3" key="1">
    <citation type="journal article" date="2018" name="Mol. Plant">
        <title>The genome of Artemisia annua provides insight into the evolution of Asteraceae family and artemisinin biosynthesis.</title>
        <authorList>
            <person name="Shen Q."/>
            <person name="Zhang L."/>
            <person name="Liao Z."/>
            <person name="Wang S."/>
            <person name="Yan T."/>
            <person name="Shi P."/>
            <person name="Liu M."/>
            <person name="Fu X."/>
            <person name="Pan Q."/>
            <person name="Wang Y."/>
            <person name="Lv Z."/>
            <person name="Lu X."/>
            <person name="Zhang F."/>
            <person name="Jiang W."/>
            <person name="Ma Y."/>
            <person name="Chen M."/>
            <person name="Hao X."/>
            <person name="Li L."/>
            <person name="Tang Y."/>
            <person name="Lv G."/>
            <person name="Zhou Y."/>
            <person name="Sun X."/>
            <person name="Brodelius P.E."/>
            <person name="Rose J.K.C."/>
            <person name="Tang K."/>
        </authorList>
    </citation>
    <scope>NUCLEOTIDE SEQUENCE [LARGE SCALE GENOMIC DNA]</scope>
    <source>
        <strain evidence="3">cv. Huhao1</strain>
        <tissue evidence="2">Leaf</tissue>
    </source>
</reference>
<evidence type="ECO:0000313" key="3">
    <source>
        <dbReference type="Proteomes" id="UP000245207"/>
    </source>
</evidence>
<keyword evidence="3" id="KW-1185">Reference proteome</keyword>
<sequence length="243" mass="26223">MGQVWESGTAGVEVVVMLHVNGKWEEYKLKGLGWADGLGREEEEKGLKGVVPETVADQASEATRAAPERAQPMHDGAHVERLAASTRATGPLYNRCCRGGTVKLREIVEGLIHVLDQHNALVQLFRTARDKLRDADVPEFKVRLYGVGGATQYELPTADTLGAIVYEDGPESLSEFDMVIETHAGDSDPEGDGDKRVTMNAYYAYQIHDRNDTALSRAAGGLGSAGPSNATARPSTPLDITYA</sequence>
<protein>
    <recommendedName>
        <fullName evidence="4">Helitron helicase-like domain-containing protein</fullName>
    </recommendedName>
</protein>
<name>A0A2U1QF29_ARTAN</name>
<evidence type="ECO:0000256" key="1">
    <source>
        <dbReference type="SAM" id="MobiDB-lite"/>
    </source>
</evidence>
<evidence type="ECO:0008006" key="4">
    <source>
        <dbReference type="Google" id="ProtNLM"/>
    </source>
</evidence>
<evidence type="ECO:0000313" key="2">
    <source>
        <dbReference type="EMBL" id="PWA96573.1"/>
    </source>
</evidence>
<proteinExistence type="predicted"/>